<evidence type="ECO:0000313" key="3">
    <source>
        <dbReference type="Proteomes" id="UP000199476"/>
    </source>
</evidence>
<proteinExistence type="predicted"/>
<evidence type="ECO:0000313" key="2">
    <source>
        <dbReference type="EMBL" id="SDM50615.1"/>
    </source>
</evidence>
<dbReference type="AlphaFoldDB" id="A0A1G9TTQ9"/>
<dbReference type="Proteomes" id="UP000199476">
    <property type="component" value="Unassembled WGS sequence"/>
</dbReference>
<reference evidence="2 3" key="1">
    <citation type="submission" date="2016-10" db="EMBL/GenBank/DDBJ databases">
        <authorList>
            <person name="de Groot N.N."/>
        </authorList>
    </citation>
    <scope>NUCLEOTIDE SEQUENCE [LARGE SCALE GENOMIC DNA]</scope>
    <source>
        <strain evidence="2 3">SLAS-1</strain>
    </source>
</reference>
<dbReference type="RefSeq" id="WP_089762403.1">
    <property type="nucleotide sequence ID" value="NZ_FNGO01000046.1"/>
</dbReference>
<dbReference type="OrthoDB" id="9789070at2"/>
<feature type="domain" description="Transposase DDE" evidence="1">
    <location>
        <begin position="84"/>
        <end position="203"/>
    </location>
</feature>
<organism evidence="2 3">
    <name type="scientific">Halarsenatibacter silvermanii</name>
    <dbReference type="NCBI Taxonomy" id="321763"/>
    <lineage>
        <taxon>Bacteria</taxon>
        <taxon>Bacillati</taxon>
        <taxon>Bacillota</taxon>
        <taxon>Clostridia</taxon>
        <taxon>Halanaerobiales</taxon>
        <taxon>Halarsenatibacteraceae</taxon>
        <taxon>Halarsenatibacter</taxon>
    </lineage>
</organism>
<dbReference type="EMBL" id="FNGO01000046">
    <property type="protein sequence ID" value="SDM50615.1"/>
    <property type="molecule type" value="Genomic_DNA"/>
</dbReference>
<accession>A0A1G9TTQ9</accession>
<dbReference type="PANTHER" id="PTHR33408">
    <property type="entry name" value="TRANSPOSASE"/>
    <property type="match status" value="1"/>
</dbReference>
<name>A0A1G9TTQ9_9FIRM</name>
<gene>
    <name evidence="2" type="ORF">SAMN04488692_1462</name>
</gene>
<keyword evidence="3" id="KW-1185">Reference proteome</keyword>
<dbReference type="STRING" id="321763.SAMN04488692_1462"/>
<dbReference type="Pfam" id="PF13751">
    <property type="entry name" value="DDE_Tnp_1_6"/>
    <property type="match status" value="1"/>
</dbReference>
<evidence type="ECO:0000259" key="1">
    <source>
        <dbReference type="Pfam" id="PF13751"/>
    </source>
</evidence>
<dbReference type="InterPro" id="IPR025668">
    <property type="entry name" value="Tnp_DDE_dom"/>
</dbReference>
<sequence length="216" mass="24628">MITDVSVEPNVRSDIDFLEDRLSGLNERTCLDKLVVDAGYHGETSQAAAEKEDVEIIPTDLTGRDPEYSTAGFKLKDEEGIAACPAGVIPQRSKYLEKNDYYAAWFKKSDCSDCSFRNKCPIKEQKKDMTVRFTGRRHELDKVREKHKDPEYEELMKLRPAIEGTFSALKRSYGLYKFKVTGMIKVNMNGAFKALSYNFNQLCRLLTGDHRPSFST</sequence>
<dbReference type="PANTHER" id="PTHR33408:SF2">
    <property type="entry name" value="TRANSPOSASE DDE DOMAIN-CONTAINING PROTEIN"/>
    <property type="match status" value="1"/>
</dbReference>
<protein>
    <submittedName>
        <fullName evidence="2">Transposase DDE domain-containing protein</fullName>
    </submittedName>
</protein>